<evidence type="ECO:0008006" key="4">
    <source>
        <dbReference type="Google" id="ProtNLM"/>
    </source>
</evidence>
<evidence type="ECO:0000313" key="3">
    <source>
        <dbReference type="Proteomes" id="UP000273500"/>
    </source>
</evidence>
<protein>
    <recommendedName>
        <fullName evidence="4">DUF4468 domain-containing protein</fullName>
    </recommendedName>
</protein>
<dbReference type="RefSeq" id="WP_125417420.1">
    <property type="nucleotide sequence ID" value="NZ_RWIT01000001.1"/>
</dbReference>
<proteinExistence type="predicted"/>
<reference evidence="2 3" key="1">
    <citation type="submission" date="2018-12" db="EMBL/GenBank/DDBJ databases">
        <authorList>
            <person name="Feng G."/>
            <person name="Zhu H."/>
        </authorList>
    </citation>
    <scope>NUCLEOTIDE SEQUENCE [LARGE SCALE GENOMIC DNA]</scope>
    <source>
        <strain evidence="2 3">KCTC 12533</strain>
    </source>
</reference>
<dbReference type="OrthoDB" id="883131at2"/>
<keyword evidence="1" id="KW-0732">Signal</keyword>
<accession>A0A428KVZ3</accession>
<organism evidence="2 3">
    <name type="scientific">Hymenobacter rigui</name>
    <dbReference type="NCBI Taxonomy" id="334424"/>
    <lineage>
        <taxon>Bacteria</taxon>
        <taxon>Pseudomonadati</taxon>
        <taxon>Bacteroidota</taxon>
        <taxon>Cytophagia</taxon>
        <taxon>Cytophagales</taxon>
        <taxon>Hymenobacteraceae</taxon>
        <taxon>Hymenobacter</taxon>
    </lineage>
</organism>
<keyword evidence="3" id="KW-1185">Reference proteome</keyword>
<gene>
    <name evidence="2" type="ORF">EI291_01085</name>
</gene>
<comment type="caution">
    <text evidence="2">The sequence shown here is derived from an EMBL/GenBank/DDBJ whole genome shotgun (WGS) entry which is preliminary data.</text>
</comment>
<dbReference type="EMBL" id="RWIT01000001">
    <property type="protein sequence ID" value="RSK50943.1"/>
    <property type="molecule type" value="Genomic_DNA"/>
</dbReference>
<feature type="signal peptide" evidence="1">
    <location>
        <begin position="1"/>
        <end position="18"/>
    </location>
</feature>
<dbReference type="AlphaFoldDB" id="A0A428KVZ3"/>
<sequence>MKTCVLALLLSLPAAGWAQTSSSPTGLAQRLNQLMRDPKEPETEVRVVLSDCHFTQIIRKYRTRPAEGATSIQVSHEKNGGEWAVKSNDKVEFELKLGSDWNQVTALTYAPATREKTGEKYYELKIKRERKEKDSSNNTTFELPLYTTDEAVVQSLVRQLEQVRRNCGGR</sequence>
<dbReference type="Proteomes" id="UP000273500">
    <property type="component" value="Unassembled WGS sequence"/>
</dbReference>
<evidence type="ECO:0000313" key="2">
    <source>
        <dbReference type="EMBL" id="RSK50943.1"/>
    </source>
</evidence>
<name>A0A428KVZ3_9BACT</name>
<evidence type="ECO:0000256" key="1">
    <source>
        <dbReference type="SAM" id="SignalP"/>
    </source>
</evidence>
<feature type="chain" id="PRO_5019009092" description="DUF4468 domain-containing protein" evidence="1">
    <location>
        <begin position="19"/>
        <end position="170"/>
    </location>
</feature>